<protein>
    <submittedName>
        <fullName evidence="3">Glycerophosphodiester phosphodiesterase family protein</fullName>
    </submittedName>
</protein>
<sequence>MDAPHATAHAGTAAAPRATHAAGPARGPWRPGFFDLEGHRGARGLVVENTAPSFLRAVALGASTLELDVQLTADGALVVWHDPVVGADKAVDTGPAVPSDTAFPYVGTPVVDLTLGQLSCLDVGRRTLPAFPEQQARPGTRIPLLADVLHAVQEVDPEVWFLVEVKCDPTRPELSSTPEDLVAAVVDVVDAAGVGGRVVLESFDWRVLEHARRAAPWLPLAALADRRTFAPGSAWTGSLRYEDHDGDLISAAVALGAVAVAPAYAEPYGATAADPGFRLVTDREFVDRAHAAGLAVVPWTVNAERDLALVIEAGVDGLITDYPDRAARLLR</sequence>
<evidence type="ECO:0000259" key="2">
    <source>
        <dbReference type="PROSITE" id="PS51704"/>
    </source>
</evidence>
<dbReference type="Pfam" id="PF03009">
    <property type="entry name" value="GDPD"/>
    <property type="match status" value="1"/>
</dbReference>
<dbReference type="Gene3D" id="3.20.20.190">
    <property type="entry name" value="Phosphatidylinositol (PI) phosphodiesterase"/>
    <property type="match status" value="1"/>
</dbReference>
<name>A0ABP6UPW8_9MICO</name>
<dbReference type="InterPro" id="IPR030395">
    <property type="entry name" value="GP_PDE_dom"/>
</dbReference>
<dbReference type="InterPro" id="IPR017946">
    <property type="entry name" value="PLC-like_Pdiesterase_TIM-brl"/>
</dbReference>
<dbReference type="RefSeq" id="WP_345045249.1">
    <property type="nucleotide sequence ID" value="NZ_BAABBA010000036.1"/>
</dbReference>
<dbReference type="Proteomes" id="UP001499841">
    <property type="component" value="Unassembled WGS sequence"/>
</dbReference>
<feature type="region of interest" description="Disordered" evidence="1">
    <location>
        <begin position="1"/>
        <end position="26"/>
    </location>
</feature>
<accession>A0ABP6UPW8</accession>
<proteinExistence type="predicted"/>
<evidence type="ECO:0000313" key="4">
    <source>
        <dbReference type="Proteomes" id="UP001499841"/>
    </source>
</evidence>
<dbReference type="SUPFAM" id="SSF51695">
    <property type="entry name" value="PLC-like phosphodiesterases"/>
    <property type="match status" value="1"/>
</dbReference>
<dbReference type="PANTHER" id="PTHR46211">
    <property type="entry name" value="GLYCEROPHOSPHORYL DIESTER PHOSPHODIESTERASE"/>
    <property type="match status" value="1"/>
</dbReference>
<dbReference type="PROSITE" id="PS51704">
    <property type="entry name" value="GP_PDE"/>
    <property type="match status" value="1"/>
</dbReference>
<evidence type="ECO:0000256" key="1">
    <source>
        <dbReference type="SAM" id="MobiDB-lite"/>
    </source>
</evidence>
<keyword evidence="4" id="KW-1185">Reference proteome</keyword>
<dbReference type="PANTHER" id="PTHR46211:SF14">
    <property type="entry name" value="GLYCEROPHOSPHODIESTER PHOSPHODIESTERASE"/>
    <property type="match status" value="1"/>
</dbReference>
<gene>
    <name evidence="3" type="ORF">GCM10022262_40320</name>
</gene>
<dbReference type="EMBL" id="BAABBA010000036">
    <property type="protein sequence ID" value="GAA3512205.1"/>
    <property type="molecule type" value="Genomic_DNA"/>
</dbReference>
<organism evidence="3 4">
    <name type="scientific">Georgenia daeguensis</name>
    <dbReference type="NCBI Taxonomy" id="908355"/>
    <lineage>
        <taxon>Bacteria</taxon>
        <taxon>Bacillati</taxon>
        <taxon>Actinomycetota</taxon>
        <taxon>Actinomycetes</taxon>
        <taxon>Micrococcales</taxon>
        <taxon>Bogoriellaceae</taxon>
        <taxon>Georgenia</taxon>
    </lineage>
</organism>
<evidence type="ECO:0000313" key="3">
    <source>
        <dbReference type="EMBL" id="GAA3512205.1"/>
    </source>
</evidence>
<feature type="domain" description="GP-PDE" evidence="2">
    <location>
        <begin position="34"/>
        <end position="330"/>
    </location>
</feature>
<reference evidence="4" key="1">
    <citation type="journal article" date="2019" name="Int. J. Syst. Evol. Microbiol.">
        <title>The Global Catalogue of Microorganisms (GCM) 10K type strain sequencing project: providing services to taxonomists for standard genome sequencing and annotation.</title>
        <authorList>
            <consortium name="The Broad Institute Genomics Platform"/>
            <consortium name="The Broad Institute Genome Sequencing Center for Infectious Disease"/>
            <person name="Wu L."/>
            <person name="Ma J."/>
        </authorList>
    </citation>
    <scope>NUCLEOTIDE SEQUENCE [LARGE SCALE GENOMIC DNA]</scope>
    <source>
        <strain evidence="4">JCM 17459</strain>
    </source>
</reference>
<comment type="caution">
    <text evidence="3">The sequence shown here is derived from an EMBL/GenBank/DDBJ whole genome shotgun (WGS) entry which is preliminary data.</text>
</comment>